<feature type="region of interest" description="Disordered" evidence="2">
    <location>
        <begin position="91"/>
        <end position="112"/>
    </location>
</feature>
<dbReference type="Pfam" id="PF00013">
    <property type="entry name" value="KH_1"/>
    <property type="match status" value="1"/>
</dbReference>
<name>A0A7J6Q6P7_PEROL</name>
<dbReference type="InterPro" id="IPR036612">
    <property type="entry name" value="KH_dom_type_1_sf"/>
</dbReference>
<feature type="non-terminal residue" evidence="4">
    <location>
        <position position="1"/>
    </location>
</feature>
<gene>
    <name evidence="4" type="ORF">FOZ63_008419</name>
</gene>
<dbReference type="AlphaFoldDB" id="A0A7J6Q6P7"/>
<evidence type="ECO:0000259" key="3">
    <source>
        <dbReference type="SMART" id="SM00322"/>
    </source>
</evidence>
<accession>A0A7J6Q6P7</accession>
<proteinExistence type="predicted"/>
<dbReference type="Proteomes" id="UP000553632">
    <property type="component" value="Unassembled WGS sequence"/>
</dbReference>
<evidence type="ECO:0000256" key="2">
    <source>
        <dbReference type="SAM" id="MobiDB-lite"/>
    </source>
</evidence>
<keyword evidence="5" id="KW-1185">Reference proteome</keyword>
<dbReference type="EMBL" id="JABANO010035163">
    <property type="protein sequence ID" value="KAF4703937.1"/>
    <property type="molecule type" value="Genomic_DNA"/>
</dbReference>
<evidence type="ECO:0000256" key="1">
    <source>
        <dbReference type="PROSITE-ProRule" id="PRU00117"/>
    </source>
</evidence>
<reference evidence="4 5" key="1">
    <citation type="submission" date="2020-04" db="EMBL/GenBank/DDBJ databases">
        <title>Perkinsus olseni comparative genomics.</title>
        <authorList>
            <person name="Bogema D.R."/>
        </authorList>
    </citation>
    <scope>NUCLEOTIDE SEQUENCE [LARGE SCALE GENOMIC DNA]</scope>
    <source>
        <strain evidence="4 5">ATCC PRA-207</strain>
    </source>
</reference>
<dbReference type="InterPro" id="IPR004088">
    <property type="entry name" value="KH_dom_type_1"/>
</dbReference>
<organism evidence="4 5">
    <name type="scientific">Perkinsus olseni</name>
    <name type="common">Perkinsus atlanticus</name>
    <dbReference type="NCBI Taxonomy" id="32597"/>
    <lineage>
        <taxon>Eukaryota</taxon>
        <taxon>Sar</taxon>
        <taxon>Alveolata</taxon>
        <taxon>Perkinsozoa</taxon>
        <taxon>Perkinsea</taxon>
        <taxon>Perkinsida</taxon>
        <taxon>Perkinsidae</taxon>
        <taxon>Perkinsus</taxon>
    </lineage>
</organism>
<sequence>SGPIDRAVVDVPSDCAGLVIGRGGENIKGMQADCSLSECQIEKSVDQRTPRKMTLQGPATGVQAALMQLSMKTNGRIVTIVQQQYPNYQPQQQQQQQPMMQQQAHQGPMMQQQGYNNNTGMPPPSQQPQGYGMSPGGQGMMQGGGGMDPMAQYYSQWAAYQQQMNVSNQQNAAAWRNYYAQVGNQNPQTPPYRGGQ</sequence>
<keyword evidence="1" id="KW-0694">RNA-binding</keyword>
<dbReference type="PROSITE" id="PS50084">
    <property type="entry name" value="KH_TYPE_1"/>
    <property type="match status" value="1"/>
</dbReference>
<dbReference type="Gene3D" id="3.30.1370.10">
    <property type="entry name" value="K Homology domain, type 1"/>
    <property type="match status" value="1"/>
</dbReference>
<feature type="domain" description="K Homology" evidence="3">
    <location>
        <begin position="3"/>
        <end position="74"/>
    </location>
</feature>
<comment type="caution">
    <text evidence="4">The sequence shown here is derived from an EMBL/GenBank/DDBJ whole genome shotgun (WGS) entry which is preliminary data.</text>
</comment>
<protein>
    <recommendedName>
        <fullName evidence="3">K Homology domain-containing protein</fullName>
    </recommendedName>
</protein>
<dbReference type="GO" id="GO:0003723">
    <property type="term" value="F:RNA binding"/>
    <property type="evidence" value="ECO:0007669"/>
    <property type="project" value="UniProtKB-UniRule"/>
</dbReference>
<evidence type="ECO:0000313" key="4">
    <source>
        <dbReference type="EMBL" id="KAF4703937.1"/>
    </source>
</evidence>
<dbReference type="CDD" id="cd00105">
    <property type="entry name" value="KH-I"/>
    <property type="match status" value="1"/>
</dbReference>
<dbReference type="InterPro" id="IPR004087">
    <property type="entry name" value="KH_dom"/>
</dbReference>
<dbReference type="SMART" id="SM00322">
    <property type="entry name" value="KH"/>
    <property type="match status" value="1"/>
</dbReference>
<dbReference type="SUPFAM" id="SSF54791">
    <property type="entry name" value="Eukaryotic type KH-domain (KH-domain type I)"/>
    <property type="match status" value="1"/>
</dbReference>
<evidence type="ECO:0000313" key="5">
    <source>
        <dbReference type="Proteomes" id="UP000553632"/>
    </source>
</evidence>